<keyword evidence="1" id="KW-0472">Membrane</keyword>
<evidence type="ECO:0000256" key="1">
    <source>
        <dbReference type="SAM" id="Phobius"/>
    </source>
</evidence>
<organism evidence="2 3">
    <name type="scientific">Oleoguttula mirabilis</name>
    <dbReference type="NCBI Taxonomy" id="1507867"/>
    <lineage>
        <taxon>Eukaryota</taxon>
        <taxon>Fungi</taxon>
        <taxon>Dikarya</taxon>
        <taxon>Ascomycota</taxon>
        <taxon>Pezizomycotina</taxon>
        <taxon>Dothideomycetes</taxon>
        <taxon>Dothideomycetidae</taxon>
        <taxon>Mycosphaerellales</taxon>
        <taxon>Teratosphaeriaceae</taxon>
        <taxon>Oleoguttula</taxon>
    </lineage>
</organism>
<name>A0AAV9JZX4_9PEZI</name>
<proteinExistence type="predicted"/>
<dbReference type="EMBL" id="JAVFHQ010000001">
    <property type="protein sequence ID" value="KAK4550671.1"/>
    <property type="molecule type" value="Genomic_DNA"/>
</dbReference>
<reference evidence="2 3" key="1">
    <citation type="submission" date="2021-11" db="EMBL/GenBank/DDBJ databases">
        <title>Black yeast isolated from Biological Soil Crust.</title>
        <authorList>
            <person name="Kurbessoian T."/>
        </authorList>
    </citation>
    <scope>NUCLEOTIDE SEQUENCE [LARGE SCALE GENOMIC DNA]</scope>
    <source>
        <strain evidence="2 3">CCFEE 5522</strain>
    </source>
</reference>
<dbReference type="Proteomes" id="UP001324427">
    <property type="component" value="Unassembled WGS sequence"/>
</dbReference>
<dbReference type="AlphaFoldDB" id="A0AAV9JZX4"/>
<accession>A0AAV9JZX4</accession>
<keyword evidence="1" id="KW-1133">Transmembrane helix</keyword>
<feature type="transmembrane region" description="Helical" evidence="1">
    <location>
        <begin position="62"/>
        <end position="81"/>
    </location>
</feature>
<evidence type="ECO:0000313" key="3">
    <source>
        <dbReference type="Proteomes" id="UP001324427"/>
    </source>
</evidence>
<sequence length="166" mass="18243">MAAPGVYLRLIHVSQMVLSSYGAFQSYVAITNLRKYEETTKKLAEWSSEVEHQLHKTRTTQASGAIAILASFAASTVLAVVGPSLPAWARFTASPALLIGVLFARGHIKNYWAPGDKKTVGTRIPLPNMGDYNEAQRQTEKLLQTLEYLEYSWVASSFVAGMLGYS</sequence>
<keyword evidence="1" id="KW-0812">Transmembrane</keyword>
<comment type="caution">
    <text evidence="2">The sequence shown here is derived from an EMBL/GenBank/DDBJ whole genome shotgun (WGS) entry which is preliminary data.</text>
</comment>
<protein>
    <submittedName>
        <fullName evidence="2">Uncharacterized protein</fullName>
    </submittedName>
</protein>
<evidence type="ECO:0000313" key="2">
    <source>
        <dbReference type="EMBL" id="KAK4550671.1"/>
    </source>
</evidence>
<feature type="transmembrane region" description="Helical" evidence="1">
    <location>
        <begin position="87"/>
        <end position="108"/>
    </location>
</feature>
<gene>
    <name evidence="2" type="ORF">LTR36_000250</name>
</gene>
<keyword evidence="3" id="KW-1185">Reference proteome</keyword>